<evidence type="ECO:0000313" key="6">
    <source>
        <dbReference type="EMBL" id="PON39915.1"/>
    </source>
</evidence>
<feature type="domain" description="Disease resistance protein RPS4B/Roq1-like leucine-rich repeats" evidence="5">
    <location>
        <begin position="119"/>
        <end position="205"/>
    </location>
</feature>
<evidence type="ECO:0000259" key="4">
    <source>
        <dbReference type="Pfam" id="PF20160"/>
    </source>
</evidence>
<dbReference type="Pfam" id="PF20160">
    <property type="entry name" value="C-JID"/>
    <property type="match status" value="1"/>
</dbReference>
<keyword evidence="2" id="KW-0677">Repeat</keyword>
<organism evidence="6 7">
    <name type="scientific">Parasponia andersonii</name>
    <name type="common">Sponia andersonii</name>
    <dbReference type="NCBI Taxonomy" id="3476"/>
    <lineage>
        <taxon>Eukaryota</taxon>
        <taxon>Viridiplantae</taxon>
        <taxon>Streptophyta</taxon>
        <taxon>Embryophyta</taxon>
        <taxon>Tracheophyta</taxon>
        <taxon>Spermatophyta</taxon>
        <taxon>Magnoliopsida</taxon>
        <taxon>eudicotyledons</taxon>
        <taxon>Gunneridae</taxon>
        <taxon>Pentapetalae</taxon>
        <taxon>rosids</taxon>
        <taxon>fabids</taxon>
        <taxon>Rosales</taxon>
        <taxon>Cannabaceae</taxon>
        <taxon>Parasponia</taxon>
    </lineage>
</organism>
<accession>A0A2P5ATR5</accession>
<dbReference type="InterPro" id="IPR032675">
    <property type="entry name" value="LRR_dom_sf"/>
</dbReference>
<dbReference type="PANTHER" id="PTHR47186:SF3">
    <property type="entry name" value="OS09G0267800 PROTEIN"/>
    <property type="match status" value="1"/>
</dbReference>
<dbReference type="OrthoDB" id="1194556at2759"/>
<dbReference type="EMBL" id="JXTB01000451">
    <property type="protein sequence ID" value="PON39915.1"/>
    <property type="molecule type" value="Genomic_DNA"/>
</dbReference>
<dbReference type="PANTHER" id="PTHR47186">
    <property type="entry name" value="LEUCINE-RICH REPEAT-CONTAINING PROTEIN 57"/>
    <property type="match status" value="1"/>
</dbReference>
<evidence type="ECO:0000259" key="5">
    <source>
        <dbReference type="Pfam" id="PF23286"/>
    </source>
</evidence>
<keyword evidence="7" id="KW-1185">Reference proteome</keyword>
<evidence type="ECO:0000256" key="2">
    <source>
        <dbReference type="ARBA" id="ARBA00022737"/>
    </source>
</evidence>
<feature type="domain" description="C-JID" evidence="4">
    <location>
        <begin position="320"/>
        <end position="390"/>
    </location>
</feature>
<protein>
    <submittedName>
        <fullName evidence="6">LRR domain containing protein</fullName>
    </submittedName>
</protein>
<comment type="caution">
    <text evidence="6">The sequence shown here is derived from an EMBL/GenBank/DDBJ whole genome shotgun (WGS) entry which is preliminary data.</text>
</comment>
<proteinExistence type="predicted"/>
<keyword evidence="1" id="KW-0433">Leucine-rich repeat</keyword>
<feature type="non-terminal residue" evidence="6">
    <location>
        <position position="471"/>
    </location>
</feature>
<dbReference type="InterPro" id="IPR045344">
    <property type="entry name" value="C-JID"/>
</dbReference>
<reference evidence="7" key="1">
    <citation type="submission" date="2016-06" db="EMBL/GenBank/DDBJ databases">
        <title>Parallel loss of symbiosis genes in relatives of nitrogen-fixing non-legume Parasponia.</title>
        <authorList>
            <person name="Van Velzen R."/>
            <person name="Holmer R."/>
            <person name="Bu F."/>
            <person name="Rutten L."/>
            <person name="Van Zeijl A."/>
            <person name="Liu W."/>
            <person name="Santuari L."/>
            <person name="Cao Q."/>
            <person name="Sharma T."/>
            <person name="Shen D."/>
            <person name="Roswanjaya Y."/>
            <person name="Wardhani T."/>
            <person name="Kalhor M.S."/>
            <person name="Jansen J."/>
            <person name="Van den Hoogen J."/>
            <person name="Gungor B."/>
            <person name="Hartog M."/>
            <person name="Hontelez J."/>
            <person name="Verver J."/>
            <person name="Yang W.-C."/>
            <person name="Schijlen E."/>
            <person name="Repin R."/>
            <person name="Schilthuizen M."/>
            <person name="Schranz E."/>
            <person name="Heidstra R."/>
            <person name="Miyata K."/>
            <person name="Fedorova E."/>
            <person name="Kohlen W."/>
            <person name="Bisseling T."/>
            <person name="Smit S."/>
            <person name="Geurts R."/>
        </authorList>
    </citation>
    <scope>NUCLEOTIDE SEQUENCE [LARGE SCALE GENOMIC DNA]</scope>
    <source>
        <strain evidence="7">cv. WU1-14</strain>
    </source>
</reference>
<dbReference type="AlphaFoldDB" id="A0A2P5ATR5"/>
<dbReference type="Proteomes" id="UP000237105">
    <property type="component" value="Unassembled WGS sequence"/>
</dbReference>
<gene>
    <name evidence="6" type="ORF">PanWU01x14_301170</name>
</gene>
<evidence type="ECO:0000256" key="1">
    <source>
        <dbReference type="ARBA" id="ARBA00022614"/>
    </source>
</evidence>
<dbReference type="SUPFAM" id="SSF52058">
    <property type="entry name" value="L domain-like"/>
    <property type="match status" value="1"/>
</dbReference>
<evidence type="ECO:0000313" key="7">
    <source>
        <dbReference type="Proteomes" id="UP000237105"/>
    </source>
</evidence>
<dbReference type="InterPro" id="IPR058546">
    <property type="entry name" value="RPS4B/Roq1-like_LRR"/>
</dbReference>
<dbReference type="Gene3D" id="3.80.10.10">
    <property type="entry name" value="Ribonuclease Inhibitor"/>
    <property type="match status" value="2"/>
</dbReference>
<keyword evidence="3" id="KW-0611">Plant defense</keyword>
<name>A0A2P5ATR5_PARAD</name>
<evidence type="ECO:0000256" key="3">
    <source>
        <dbReference type="ARBA" id="ARBA00022821"/>
    </source>
</evidence>
<sequence length="471" mass="53982">MSANRVHICLRSTAIEELRSSIWSVNNLVVIDLKDCKYVKNLPSSICNLGSLEYLEMGGCSSINKLPELPKNIRAVNLSRTSIVQVSESSFKCLPHLNILYMINCTQLKSLPESICELKSLMRLSLSGCSQMESFPEILKPMENLKDLVLEGTWIKEIPLSMHNLVMLETLILRGCKNLKYVPTNIYNMCNLDYLIVYECSNLQSFPYHSFSSLQVLDPSGTTTVELRFCISQMLCKFKCRGSCAGKSVFLALTYLDEFNPNVGSTSFTQYWYEFWKRLLYCECLIFYTIHNILMTQYFPNEVLIGEQDFGHHRIIFCYSGNSIPQWFSYQSMGSSIDVSLSPLPQSIEFLGFALCIVFDIDQCFSDLKHFDIGCKCCFKTDNGEIAKYDSNFQKEHAAHSDDDSNLENNVLDWSSDLVFIWNLYTNFLGYYFPTSGNRFLTIANSEQNNVESASCFPKMQRNLILLNMYQ</sequence>
<dbReference type="Pfam" id="PF23286">
    <property type="entry name" value="LRR_13"/>
    <property type="match status" value="1"/>
</dbReference>